<keyword evidence="2" id="KW-1185">Reference proteome</keyword>
<organism evidence="1 2">
    <name type="scientific">Mycolicibacterium brisbanense</name>
    <dbReference type="NCBI Taxonomy" id="146020"/>
    <lineage>
        <taxon>Bacteria</taxon>
        <taxon>Bacillati</taxon>
        <taxon>Actinomycetota</taxon>
        <taxon>Actinomycetes</taxon>
        <taxon>Mycobacteriales</taxon>
        <taxon>Mycobacteriaceae</taxon>
        <taxon>Mycolicibacterium</taxon>
    </lineage>
</organism>
<reference evidence="2" key="2">
    <citation type="submission" date="2016-02" db="EMBL/GenBank/DDBJ databases">
        <title>Draft genome sequence of five rapidly growing Mycobacterium species.</title>
        <authorList>
            <person name="Katahira K."/>
            <person name="Gotou Y."/>
            <person name="Iida K."/>
            <person name="Ogura Y."/>
            <person name="Hayashi T."/>
        </authorList>
    </citation>
    <scope>NUCLEOTIDE SEQUENCE [LARGE SCALE GENOMIC DNA]</scope>
    <source>
        <strain evidence="2">JCM15654</strain>
    </source>
</reference>
<dbReference type="Proteomes" id="UP000069620">
    <property type="component" value="Unassembled WGS sequence"/>
</dbReference>
<sequence>MEVAFSHGPLPLRPPKTFSHGALAVTVSHGPLAVNASHGAWGVLEPEDFDDVLGEAPDATEVVVPDVGGLHGLEQLTVLLGSARAGAAKASGAAISATPIAVRRSRIPNSVVFAREGEAAEGVVC</sequence>
<accession>A0A100VWE4</accession>
<dbReference type="AlphaFoldDB" id="A0A100VWE4"/>
<comment type="caution">
    <text evidence="1">The sequence shown here is derived from an EMBL/GenBank/DDBJ whole genome shotgun (WGS) entry which is preliminary data.</text>
</comment>
<dbReference type="EMBL" id="BCSX01000015">
    <property type="protein sequence ID" value="GAS87131.1"/>
    <property type="molecule type" value="Genomic_DNA"/>
</dbReference>
<gene>
    <name evidence="1" type="ORF">RMCB_1227</name>
</gene>
<dbReference type="STRING" id="146020.RMCB_1227"/>
<evidence type="ECO:0000313" key="2">
    <source>
        <dbReference type="Proteomes" id="UP000069620"/>
    </source>
</evidence>
<evidence type="ECO:0000313" key="1">
    <source>
        <dbReference type="EMBL" id="GAS87131.1"/>
    </source>
</evidence>
<reference evidence="2" key="1">
    <citation type="journal article" date="2016" name="Genome Announc.">
        <title>Draft Genome Sequences of Five Rapidly Growing Mycobacterium Species, M. thermoresistibile, M. fortuitum subsp. acetamidolyticum, M. canariasense, M. brisbanense, and M. novocastrense.</title>
        <authorList>
            <person name="Katahira K."/>
            <person name="Ogura Y."/>
            <person name="Gotoh Y."/>
            <person name="Hayashi T."/>
        </authorList>
    </citation>
    <scope>NUCLEOTIDE SEQUENCE [LARGE SCALE GENOMIC DNA]</scope>
    <source>
        <strain evidence="2">JCM15654</strain>
    </source>
</reference>
<proteinExistence type="predicted"/>
<protein>
    <submittedName>
        <fullName evidence="1">Uncharacterized protein</fullName>
    </submittedName>
</protein>
<name>A0A100VWE4_9MYCO</name>